<sequence length="175" mass="19940">MKLFVNGFSQEAVLSLVDTVKDSHGKDKTIRIDCTDLEILRWLVDFYPKMSKIKDGTHEYAFFTYKKVLEDLPILNISKQALSDRFKKMEHFGILRVLCKKESNGTFTYVGFGDSYLKLISSECAGVVNYAGGSKLTTSGVGSQLRTKNSKLDNRELKNIKKNLKKKADEQKLNW</sequence>
<proteinExistence type="predicted"/>
<evidence type="ECO:0000313" key="2">
    <source>
        <dbReference type="EMBL" id="DAE29847.1"/>
    </source>
</evidence>
<protein>
    <submittedName>
        <fullName evidence="2">Uncharacterized protein</fullName>
    </submittedName>
</protein>
<reference evidence="2" key="1">
    <citation type="journal article" date="2021" name="Proc. Natl. Acad. Sci. U.S.A.">
        <title>A Catalog of Tens of Thousands of Viruses from Human Metagenomes Reveals Hidden Associations with Chronic Diseases.</title>
        <authorList>
            <person name="Tisza M.J."/>
            <person name="Buck C.B."/>
        </authorList>
    </citation>
    <scope>NUCLEOTIDE SEQUENCE</scope>
    <source>
        <strain evidence="2">CtqEG8</strain>
    </source>
</reference>
<accession>A0A8S5RER1</accession>
<dbReference type="EMBL" id="BK059100">
    <property type="protein sequence ID" value="DAE29847.1"/>
    <property type="molecule type" value="Genomic_DNA"/>
</dbReference>
<keyword evidence="1" id="KW-0175">Coiled coil</keyword>
<organism evidence="2">
    <name type="scientific">virus sp. ctqEG8</name>
    <dbReference type="NCBI Taxonomy" id="2827998"/>
    <lineage>
        <taxon>Viruses</taxon>
    </lineage>
</organism>
<feature type="coiled-coil region" evidence="1">
    <location>
        <begin position="147"/>
        <end position="174"/>
    </location>
</feature>
<name>A0A8S5RER1_9VIRU</name>
<evidence type="ECO:0000256" key="1">
    <source>
        <dbReference type="SAM" id="Coils"/>
    </source>
</evidence>